<dbReference type="OrthoDB" id="419598at2759"/>
<evidence type="ECO:0000256" key="1">
    <source>
        <dbReference type="ARBA" id="ARBA00005725"/>
    </source>
</evidence>
<evidence type="ECO:0000313" key="6">
    <source>
        <dbReference type="Proteomes" id="UP000271241"/>
    </source>
</evidence>
<name>A0A4P9XPR8_9FUNG</name>
<keyword evidence="2" id="KW-0521">NADP</keyword>
<dbReference type="STRING" id="78915.A0A4P9XPR8"/>
<reference evidence="6" key="1">
    <citation type="journal article" date="2018" name="Nat. Microbiol.">
        <title>Leveraging single-cell genomics to expand the fungal tree of life.</title>
        <authorList>
            <person name="Ahrendt S.R."/>
            <person name="Quandt C.A."/>
            <person name="Ciobanu D."/>
            <person name="Clum A."/>
            <person name="Salamov A."/>
            <person name="Andreopoulos B."/>
            <person name="Cheng J.F."/>
            <person name="Woyke T."/>
            <person name="Pelin A."/>
            <person name="Henrissat B."/>
            <person name="Reynolds N.K."/>
            <person name="Benny G.L."/>
            <person name="Smith M.E."/>
            <person name="James T.Y."/>
            <person name="Grigoriev I.V."/>
        </authorList>
    </citation>
    <scope>NUCLEOTIDE SEQUENCE [LARGE SCALE GENOMIC DNA]</scope>
    <source>
        <strain evidence="6">RSA 1356</strain>
    </source>
</reference>
<dbReference type="InterPro" id="IPR051609">
    <property type="entry name" value="NmrA/Isoflavone_reductase-like"/>
</dbReference>
<evidence type="ECO:0000313" key="5">
    <source>
        <dbReference type="EMBL" id="RKP08015.1"/>
    </source>
</evidence>
<accession>A0A4P9XPR8</accession>
<evidence type="ECO:0000259" key="4">
    <source>
        <dbReference type="Pfam" id="PF05368"/>
    </source>
</evidence>
<keyword evidence="6" id="KW-1185">Reference proteome</keyword>
<dbReference type="Pfam" id="PF05368">
    <property type="entry name" value="NmrA"/>
    <property type="match status" value="1"/>
</dbReference>
<dbReference type="InterPro" id="IPR008030">
    <property type="entry name" value="NmrA-like"/>
</dbReference>
<proteinExistence type="inferred from homology"/>
<feature type="domain" description="NmrA-like" evidence="4">
    <location>
        <begin position="4"/>
        <end position="113"/>
    </location>
</feature>
<dbReference type="PANTHER" id="PTHR47706">
    <property type="entry name" value="NMRA-LIKE FAMILY PROTEIN"/>
    <property type="match status" value="1"/>
</dbReference>
<evidence type="ECO:0000256" key="2">
    <source>
        <dbReference type="ARBA" id="ARBA00022857"/>
    </source>
</evidence>
<protein>
    <recommendedName>
        <fullName evidence="4">NmrA-like domain-containing protein</fullName>
    </recommendedName>
</protein>
<keyword evidence="3" id="KW-0560">Oxidoreductase</keyword>
<dbReference type="InterPro" id="IPR036291">
    <property type="entry name" value="NAD(P)-bd_dom_sf"/>
</dbReference>
<feature type="non-terminal residue" evidence="5">
    <location>
        <position position="185"/>
    </location>
</feature>
<sequence length="185" mass="20581">MINVLVAGGSGQFGCELVQAFLTDDAYHVKVLSRAGSQHKSLDDLCERGVHIATADYSRHEDLVCAMRGTDILVSAIHYRSIEKWQPYLIRAAKDAGVRRVVPALFESDVMQSLTYRDPGEAMRQISDAQLEYTRYNCGWFYNYLATPFIGIDLPHQKATVIGEGNTLISFMLSSDLARFVAASL</sequence>
<dbReference type="SUPFAM" id="SSF51735">
    <property type="entry name" value="NAD(P)-binding Rossmann-fold domains"/>
    <property type="match status" value="1"/>
</dbReference>
<dbReference type="AlphaFoldDB" id="A0A4P9XPR8"/>
<organism evidence="5 6">
    <name type="scientific">Thamnocephalis sphaerospora</name>
    <dbReference type="NCBI Taxonomy" id="78915"/>
    <lineage>
        <taxon>Eukaryota</taxon>
        <taxon>Fungi</taxon>
        <taxon>Fungi incertae sedis</taxon>
        <taxon>Zoopagomycota</taxon>
        <taxon>Zoopagomycotina</taxon>
        <taxon>Zoopagomycetes</taxon>
        <taxon>Zoopagales</taxon>
        <taxon>Sigmoideomycetaceae</taxon>
        <taxon>Thamnocephalis</taxon>
    </lineage>
</organism>
<dbReference type="Gene3D" id="3.40.50.720">
    <property type="entry name" value="NAD(P)-binding Rossmann-like Domain"/>
    <property type="match status" value="1"/>
</dbReference>
<dbReference type="PANTHER" id="PTHR47706:SF4">
    <property type="entry name" value="NMRA-LIKE DOMAIN-CONTAINING PROTEIN"/>
    <property type="match status" value="1"/>
</dbReference>
<evidence type="ECO:0000256" key="3">
    <source>
        <dbReference type="ARBA" id="ARBA00023002"/>
    </source>
</evidence>
<comment type="similarity">
    <text evidence="1">Belongs to the NmrA-type oxidoreductase family. Isoflavone reductase subfamily.</text>
</comment>
<dbReference type="Proteomes" id="UP000271241">
    <property type="component" value="Unassembled WGS sequence"/>
</dbReference>
<dbReference type="GO" id="GO:0016491">
    <property type="term" value="F:oxidoreductase activity"/>
    <property type="evidence" value="ECO:0007669"/>
    <property type="project" value="UniProtKB-KW"/>
</dbReference>
<gene>
    <name evidence="5" type="ORF">THASP1DRAFT_9975</name>
</gene>
<dbReference type="EMBL" id="KZ992647">
    <property type="protein sequence ID" value="RKP08015.1"/>
    <property type="molecule type" value="Genomic_DNA"/>
</dbReference>